<dbReference type="EMBL" id="CP009528">
    <property type="protein sequence ID" value="AKB53296.1"/>
    <property type="molecule type" value="Genomic_DNA"/>
</dbReference>
<accession>A0A0E3LMM8</accession>
<protein>
    <submittedName>
        <fullName evidence="2">Uncharacterized protein</fullName>
    </submittedName>
</protein>
<dbReference type="GeneID" id="24843462"/>
<keyword evidence="1" id="KW-0812">Transmembrane</keyword>
<name>A0A0E3LMM8_METBA</name>
<keyword evidence="1" id="KW-0472">Membrane</keyword>
<dbReference type="KEGG" id="mby:MSBRM_0298"/>
<dbReference type="RefSeq" id="WP_048120375.1">
    <property type="nucleotide sequence ID" value="NZ_CP009528.1"/>
</dbReference>
<dbReference type="Proteomes" id="UP000033033">
    <property type="component" value="Chromosome"/>
</dbReference>
<proteinExistence type="predicted"/>
<feature type="transmembrane region" description="Helical" evidence="1">
    <location>
        <begin position="96"/>
        <end position="116"/>
    </location>
</feature>
<feature type="transmembrane region" description="Helical" evidence="1">
    <location>
        <begin position="128"/>
        <end position="148"/>
    </location>
</feature>
<keyword evidence="3" id="KW-1185">Reference proteome</keyword>
<organism evidence="2 3">
    <name type="scientific">Methanosarcina barkeri MS</name>
    <dbReference type="NCBI Taxonomy" id="1434108"/>
    <lineage>
        <taxon>Archaea</taxon>
        <taxon>Methanobacteriati</taxon>
        <taxon>Methanobacteriota</taxon>
        <taxon>Stenosarchaea group</taxon>
        <taxon>Methanomicrobia</taxon>
        <taxon>Methanosarcinales</taxon>
        <taxon>Methanosarcinaceae</taxon>
        <taxon>Methanosarcina</taxon>
    </lineage>
</organism>
<evidence type="ECO:0000313" key="2">
    <source>
        <dbReference type="EMBL" id="AKB53296.1"/>
    </source>
</evidence>
<feature type="transmembrane region" description="Helical" evidence="1">
    <location>
        <begin position="38"/>
        <end position="55"/>
    </location>
</feature>
<dbReference type="HOGENOM" id="CLU_1700265_0_0_2"/>
<dbReference type="PATRIC" id="fig|1434108.4.peg.339"/>
<feature type="transmembrane region" description="Helical" evidence="1">
    <location>
        <begin position="67"/>
        <end position="84"/>
    </location>
</feature>
<evidence type="ECO:0000256" key="1">
    <source>
        <dbReference type="SAM" id="Phobius"/>
    </source>
</evidence>
<keyword evidence="1" id="KW-1133">Transmembrane helix</keyword>
<feature type="transmembrane region" description="Helical" evidence="1">
    <location>
        <begin position="12"/>
        <end position="32"/>
    </location>
</feature>
<evidence type="ECO:0000313" key="3">
    <source>
        <dbReference type="Proteomes" id="UP000033033"/>
    </source>
</evidence>
<dbReference type="AlphaFoldDB" id="A0A0E3LMM8"/>
<reference evidence="2 3" key="1">
    <citation type="submission" date="2014-07" db="EMBL/GenBank/DDBJ databases">
        <title>Methanogenic archaea and the global carbon cycle.</title>
        <authorList>
            <person name="Henriksen J.R."/>
            <person name="Luke J."/>
            <person name="Reinhart S."/>
            <person name="Benedict M.N."/>
            <person name="Youngblut N.D."/>
            <person name="Metcalf M.E."/>
            <person name="Whitaker R.J."/>
            <person name="Metcalf W.W."/>
        </authorList>
    </citation>
    <scope>NUCLEOTIDE SEQUENCE [LARGE SCALE GENOMIC DNA]</scope>
    <source>
        <strain evidence="2 3">MS</strain>
    </source>
</reference>
<gene>
    <name evidence="2" type="ORF">MSBRM_0298</name>
</gene>
<sequence>MGENLTGRKDHSIIVAALIFMLLAAIFAVIVFKQINPGKFTLPFYFLVMGMFFFATAMESESKLGEWLASLSWTLNMLGFVLFYQRVTGNLQSWIYMWPLVFPSGIGVGQVCYGAVKAKKEPIERGKALIKMGFGLFILILVIFKLFFSKILF</sequence>